<sequence length="111" mass="12111">MTVYLHDSQGVWIAFRSDPRGRYLFNPDGDWIGWFPWDDDEVVTPSGSYLGTVRGDRLFTEDGHRYRGDPGYPGAPGYPGQAAYPGAASFASLPAGCQDVAGALLWPRLAS</sequence>
<gene>
    <name evidence="1" type="ORF">FHX33_001159</name>
</gene>
<accession>A0A7W4YIH8</accession>
<evidence type="ECO:0000313" key="2">
    <source>
        <dbReference type="Proteomes" id="UP000538196"/>
    </source>
</evidence>
<comment type="caution">
    <text evidence="1">The sequence shown here is derived from an EMBL/GenBank/DDBJ whole genome shotgun (WGS) entry which is preliminary data.</text>
</comment>
<dbReference type="Proteomes" id="UP000538196">
    <property type="component" value="Unassembled WGS sequence"/>
</dbReference>
<organism evidence="1 2">
    <name type="scientific">Leifsonia aquatica</name>
    <name type="common">Corynebacterium aquaticum</name>
    <dbReference type="NCBI Taxonomy" id="144185"/>
    <lineage>
        <taxon>Bacteria</taxon>
        <taxon>Bacillati</taxon>
        <taxon>Actinomycetota</taxon>
        <taxon>Actinomycetes</taxon>
        <taxon>Micrococcales</taxon>
        <taxon>Microbacteriaceae</taxon>
        <taxon>Leifsonia</taxon>
    </lineage>
</organism>
<reference evidence="1 2" key="1">
    <citation type="submission" date="2020-08" db="EMBL/GenBank/DDBJ databases">
        <title>Sequencing the genomes of 1000 actinobacteria strains.</title>
        <authorList>
            <person name="Klenk H.-P."/>
        </authorList>
    </citation>
    <scope>NUCLEOTIDE SEQUENCE [LARGE SCALE GENOMIC DNA]</scope>
    <source>
        <strain evidence="1 2">DSM 20146</strain>
    </source>
</reference>
<dbReference type="AlphaFoldDB" id="A0A7W4YIH8"/>
<dbReference type="EMBL" id="JACHVP010000001">
    <property type="protein sequence ID" value="MBB2966427.1"/>
    <property type="molecule type" value="Genomic_DNA"/>
</dbReference>
<protein>
    <submittedName>
        <fullName evidence="1">Uncharacterized protein</fullName>
    </submittedName>
</protein>
<proteinExistence type="predicted"/>
<keyword evidence="2" id="KW-1185">Reference proteome</keyword>
<evidence type="ECO:0000313" key="1">
    <source>
        <dbReference type="EMBL" id="MBB2966427.1"/>
    </source>
</evidence>
<name>A0A7W4YIH8_LEIAQ</name>
<dbReference type="RefSeq" id="WP_021762860.1">
    <property type="nucleotide sequence ID" value="NZ_JACHVP010000001.1"/>
</dbReference>